<evidence type="ECO:0000259" key="3">
    <source>
        <dbReference type="SMART" id="SM00645"/>
    </source>
</evidence>
<dbReference type="Pfam" id="PF08246">
    <property type="entry name" value="Inhibitor_I29"/>
    <property type="match status" value="1"/>
</dbReference>
<feature type="compositionally biased region" description="Low complexity" evidence="2">
    <location>
        <begin position="220"/>
        <end position="231"/>
    </location>
</feature>
<dbReference type="InterPro" id="IPR013128">
    <property type="entry name" value="Peptidase_C1A"/>
</dbReference>
<name>A0A9P0CAN2_BEMTA</name>
<dbReference type="Proteomes" id="UP001152759">
    <property type="component" value="Chromosome 9"/>
</dbReference>
<gene>
    <name evidence="5" type="ORF">BEMITA_LOCUS14002</name>
</gene>
<reference evidence="5" key="1">
    <citation type="submission" date="2021-12" db="EMBL/GenBank/DDBJ databases">
        <authorList>
            <person name="King R."/>
        </authorList>
    </citation>
    <scope>NUCLEOTIDE SEQUENCE</scope>
</reference>
<feature type="compositionally biased region" description="Low complexity" evidence="2">
    <location>
        <begin position="261"/>
        <end position="280"/>
    </location>
</feature>
<accession>A0A9P0CAN2</accession>
<dbReference type="GO" id="GO:0008234">
    <property type="term" value="F:cysteine-type peptidase activity"/>
    <property type="evidence" value="ECO:0007669"/>
    <property type="project" value="InterPro"/>
</dbReference>
<feature type="domain" description="Cathepsin propeptide inhibitor" evidence="4">
    <location>
        <begin position="103"/>
        <end position="160"/>
    </location>
</feature>
<dbReference type="InterPro" id="IPR039417">
    <property type="entry name" value="Peptidase_C1A_papain-like"/>
</dbReference>
<dbReference type="PANTHER" id="PTHR12411">
    <property type="entry name" value="CYSTEINE PROTEASE FAMILY C1-RELATED"/>
    <property type="match status" value="1"/>
</dbReference>
<evidence type="ECO:0000313" key="6">
    <source>
        <dbReference type="Proteomes" id="UP001152759"/>
    </source>
</evidence>
<keyword evidence="6" id="KW-1185">Reference proteome</keyword>
<dbReference type="Pfam" id="PF00112">
    <property type="entry name" value="Peptidase_C1"/>
    <property type="match status" value="1"/>
</dbReference>
<dbReference type="InterPro" id="IPR000668">
    <property type="entry name" value="Peptidase_C1A_C"/>
</dbReference>
<dbReference type="SMART" id="SM00848">
    <property type="entry name" value="Inhibitor_I29"/>
    <property type="match status" value="1"/>
</dbReference>
<proteinExistence type="inferred from homology"/>
<dbReference type="CDD" id="cd02248">
    <property type="entry name" value="Peptidase_C1A"/>
    <property type="match status" value="1"/>
</dbReference>
<sequence length="537" mass="60639">MVDYRGLAIIRPNMLCTKNDATGLDSCDFLCISTWGKVPLLNVPWAHGRCEKNVCVCSLNEVDLRQFMPCHWMSSVVSLETNKRMAEKQYQAKVSKLSKAQKFEMFIKAYKRQYGTSAEKKKRFKIFSANLVKIDKLMYKRKDDVVFGIGPFTDLTREEFVQSYIGKLKPESNSKSKSTQSSSRGRKSKTKEAPSLHPRMLRRKSRSNSDKKEERRRASRSPSAQPRTSQRTPMTTPRVSPPRTSQISLPPRTSLISSQPRTSLISSQSRTSSTSSAPRRQGSRRRDPFVRMDGEGTSRGDQAPEPRYIIGAEPQGVPLIDWRVPAYKYPAAENQHLSEEIRCGACWAFAAVGAVEILWTEEVDGVTYLSKQDLIDCVPENDGCEGGWLHHALEHMSVFGIALAKHYPYKAVTGDCKDIPGYLRIGGWARVGEKLSYLKRQEKLEEALKDSPLPTLIHFPDEFQHYLSGVYDGDECKGNLEDLDHAVVIVGHYSDSWILRNSCGPAWGLQGHYLVKKGRCGVGLRAFEIKDPLERLN</sequence>
<feature type="region of interest" description="Disordered" evidence="2">
    <location>
        <begin position="169"/>
        <end position="307"/>
    </location>
</feature>
<dbReference type="SUPFAM" id="SSF54001">
    <property type="entry name" value="Cysteine proteinases"/>
    <property type="match status" value="2"/>
</dbReference>
<feature type="compositionally biased region" description="Polar residues" evidence="2">
    <location>
        <begin position="232"/>
        <end position="248"/>
    </location>
</feature>
<feature type="compositionally biased region" description="Basic and acidic residues" evidence="2">
    <location>
        <begin position="207"/>
        <end position="216"/>
    </location>
</feature>
<evidence type="ECO:0000259" key="4">
    <source>
        <dbReference type="SMART" id="SM00848"/>
    </source>
</evidence>
<dbReference type="InterPro" id="IPR013201">
    <property type="entry name" value="Prot_inhib_I29"/>
</dbReference>
<comment type="similarity">
    <text evidence="1">Belongs to the peptidase C1 family.</text>
</comment>
<dbReference type="SMART" id="SM00645">
    <property type="entry name" value="Pept_C1"/>
    <property type="match status" value="1"/>
</dbReference>
<evidence type="ECO:0000313" key="5">
    <source>
        <dbReference type="EMBL" id="CAH0778148.1"/>
    </source>
</evidence>
<protein>
    <submittedName>
        <fullName evidence="5">Uncharacterized protein</fullName>
    </submittedName>
</protein>
<dbReference type="EMBL" id="OU963870">
    <property type="protein sequence ID" value="CAH0778148.1"/>
    <property type="molecule type" value="Genomic_DNA"/>
</dbReference>
<evidence type="ECO:0000256" key="1">
    <source>
        <dbReference type="ARBA" id="ARBA00008455"/>
    </source>
</evidence>
<feature type="domain" description="Peptidase C1A papain C-terminal" evidence="3">
    <location>
        <begin position="317"/>
        <end position="530"/>
    </location>
</feature>
<dbReference type="Gene3D" id="3.90.70.10">
    <property type="entry name" value="Cysteine proteinases"/>
    <property type="match status" value="1"/>
</dbReference>
<dbReference type="Gene3D" id="1.10.287.2250">
    <property type="match status" value="1"/>
</dbReference>
<evidence type="ECO:0000256" key="2">
    <source>
        <dbReference type="SAM" id="MobiDB-lite"/>
    </source>
</evidence>
<dbReference type="AlphaFoldDB" id="A0A9P0CAN2"/>
<dbReference type="GO" id="GO:0006508">
    <property type="term" value="P:proteolysis"/>
    <property type="evidence" value="ECO:0007669"/>
    <property type="project" value="InterPro"/>
</dbReference>
<feature type="compositionally biased region" description="Basic and acidic residues" evidence="2">
    <location>
        <begin position="284"/>
        <end position="304"/>
    </location>
</feature>
<organism evidence="5 6">
    <name type="scientific">Bemisia tabaci</name>
    <name type="common">Sweetpotato whitefly</name>
    <name type="synonym">Aleurodes tabaci</name>
    <dbReference type="NCBI Taxonomy" id="7038"/>
    <lineage>
        <taxon>Eukaryota</taxon>
        <taxon>Metazoa</taxon>
        <taxon>Ecdysozoa</taxon>
        <taxon>Arthropoda</taxon>
        <taxon>Hexapoda</taxon>
        <taxon>Insecta</taxon>
        <taxon>Pterygota</taxon>
        <taxon>Neoptera</taxon>
        <taxon>Paraneoptera</taxon>
        <taxon>Hemiptera</taxon>
        <taxon>Sternorrhyncha</taxon>
        <taxon>Aleyrodoidea</taxon>
        <taxon>Aleyrodidae</taxon>
        <taxon>Aleyrodinae</taxon>
        <taxon>Bemisia</taxon>
    </lineage>
</organism>
<dbReference type="InterPro" id="IPR038765">
    <property type="entry name" value="Papain-like_cys_pep_sf"/>
</dbReference>